<dbReference type="EMBL" id="ATBY01000014">
    <property type="protein sequence ID" value="EPD69277.1"/>
    <property type="molecule type" value="Genomic_DNA"/>
</dbReference>
<sequence length="31" mass="3827">MRPQVGERFKNYLPEDNWYRCTERHQSKGSN</sequence>
<protein>
    <submittedName>
        <fullName evidence="1">Uncharacterized protein</fullName>
    </submittedName>
</protein>
<evidence type="ECO:0000313" key="1">
    <source>
        <dbReference type="EMBL" id="EPD69277.1"/>
    </source>
</evidence>
<dbReference type="Proteomes" id="UP000014408">
    <property type="component" value="Unassembled WGS sequence"/>
</dbReference>
<accession>S2ZGY5</accession>
<reference evidence="1 2" key="1">
    <citation type="submission" date="2013-05" db="EMBL/GenBank/DDBJ databases">
        <title>The Genome Sequence of Corynebacterium pyruviciproducens 1773O (ATCC BAA-1742).</title>
        <authorList>
            <consortium name="The Broad Institute Genomics Platform"/>
            <person name="Earl A."/>
            <person name="Ward D."/>
            <person name="Feldgarden M."/>
            <person name="Gevers D."/>
            <person name="Tong J."/>
            <person name="Walker B."/>
            <person name="Young S."/>
            <person name="Zeng Q."/>
            <person name="Gargeya S."/>
            <person name="Fitzgerald M."/>
            <person name="Haas B."/>
            <person name="Abouelleil A."/>
            <person name="Allen A.W."/>
            <person name="Alvarado L."/>
            <person name="Arachchi H.M."/>
            <person name="Berlin A.M."/>
            <person name="Chapman S.B."/>
            <person name="Gainer-Dewar J."/>
            <person name="Goldberg J."/>
            <person name="Griggs A."/>
            <person name="Gujja S."/>
            <person name="Hansen M."/>
            <person name="Howarth C."/>
            <person name="Imamovic A."/>
            <person name="Ireland A."/>
            <person name="Larimer J."/>
            <person name="McCowan C."/>
            <person name="Murphy C."/>
            <person name="Pearson M."/>
            <person name="Poon T.W."/>
            <person name="Priest M."/>
            <person name="Roberts A."/>
            <person name="Saif S."/>
            <person name="Shea T."/>
            <person name="Sisk P."/>
            <person name="Sykes S."/>
            <person name="Wortman J."/>
            <person name="Nusbaum C."/>
            <person name="Birren B."/>
        </authorList>
    </citation>
    <scope>NUCLEOTIDE SEQUENCE [LARGE SCALE GENOMIC DNA]</scope>
    <source>
        <strain evidence="1 2">ATCC BAA-1742</strain>
    </source>
</reference>
<dbReference type="HOGENOM" id="CLU_3396021_0_0_11"/>
<organism evidence="1 2">
    <name type="scientific">Corynebacterium pyruviciproducens ATCC BAA-1742</name>
    <dbReference type="NCBI Taxonomy" id="1125779"/>
    <lineage>
        <taxon>Bacteria</taxon>
        <taxon>Bacillati</taxon>
        <taxon>Actinomycetota</taxon>
        <taxon>Actinomycetes</taxon>
        <taxon>Mycobacteriales</taxon>
        <taxon>Corynebacteriaceae</taxon>
        <taxon>Corynebacterium</taxon>
    </lineage>
</organism>
<dbReference type="STRING" id="1125779.HMPREF1219_01502"/>
<evidence type="ECO:0000313" key="2">
    <source>
        <dbReference type="Proteomes" id="UP000014408"/>
    </source>
</evidence>
<gene>
    <name evidence="1" type="ORF">HMPREF1219_01502</name>
</gene>
<name>S2ZGY5_9CORY</name>
<proteinExistence type="predicted"/>
<comment type="caution">
    <text evidence="1">The sequence shown here is derived from an EMBL/GenBank/DDBJ whole genome shotgun (WGS) entry which is preliminary data.</text>
</comment>
<dbReference type="AlphaFoldDB" id="S2ZGY5"/>
<keyword evidence="2" id="KW-1185">Reference proteome</keyword>